<keyword evidence="6 8" id="KW-1133">Transmembrane helix</keyword>
<protein>
    <submittedName>
        <fullName evidence="9">Branched-chain amino acid ABC transporter permease</fullName>
    </submittedName>
</protein>
<evidence type="ECO:0000256" key="1">
    <source>
        <dbReference type="ARBA" id="ARBA00004651"/>
    </source>
</evidence>
<evidence type="ECO:0000256" key="2">
    <source>
        <dbReference type="ARBA" id="ARBA00010735"/>
    </source>
</evidence>
<dbReference type="PANTHER" id="PTHR34979">
    <property type="entry name" value="INNER MEMBRANE PROTEIN YGAZ"/>
    <property type="match status" value="1"/>
</dbReference>
<dbReference type="InterPro" id="IPR011606">
    <property type="entry name" value="Brnchd-chn_aa_trnsp_permease"/>
</dbReference>
<dbReference type="RefSeq" id="WP_149080910.1">
    <property type="nucleotide sequence ID" value="NZ_VTAW01000007.1"/>
</dbReference>
<feature type="transmembrane region" description="Helical" evidence="8">
    <location>
        <begin position="212"/>
        <end position="230"/>
    </location>
</feature>
<keyword evidence="7 8" id="KW-0472">Membrane</keyword>
<dbReference type="GO" id="GO:1903785">
    <property type="term" value="P:L-valine transmembrane transport"/>
    <property type="evidence" value="ECO:0007669"/>
    <property type="project" value="TreeGrafter"/>
</dbReference>
<evidence type="ECO:0000256" key="7">
    <source>
        <dbReference type="ARBA" id="ARBA00023136"/>
    </source>
</evidence>
<evidence type="ECO:0000256" key="4">
    <source>
        <dbReference type="ARBA" id="ARBA00022475"/>
    </source>
</evidence>
<name>A0A5D5ANN6_9EURY</name>
<dbReference type="EMBL" id="VTAW01000007">
    <property type="protein sequence ID" value="TYT62623.1"/>
    <property type="molecule type" value="Genomic_DNA"/>
</dbReference>
<dbReference type="PANTHER" id="PTHR34979:SF1">
    <property type="entry name" value="INNER MEMBRANE PROTEIN YGAZ"/>
    <property type="match status" value="1"/>
</dbReference>
<dbReference type="Proteomes" id="UP000324104">
    <property type="component" value="Unassembled WGS sequence"/>
</dbReference>
<comment type="subcellular location">
    <subcellularLocation>
        <location evidence="1">Cell membrane</location>
        <topology evidence="1">Multi-pass membrane protein</topology>
    </subcellularLocation>
</comment>
<dbReference type="GO" id="GO:0005886">
    <property type="term" value="C:plasma membrane"/>
    <property type="evidence" value="ECO:0007669"/>
    <property type="project" value="UniProtKB-SubCell"/>
</dbReference>
<keyword evidence="5 8" id="KW-0812">Transmembrane</keyword>
<accession>A0A5D5ANN6</accession>
<comment type="similarity">
    <text evidence="2">Belongs to the AzlC family.</text>
</comment>
<keyword evidence="10" id="KW-1185">Reference proteome</keyword>
<evidence type="ECO:0000256" key="6">
    <source>
        <dbReference type="ARBA" id="ARBA00022989"/>
    </source>
</evidence>
<feature type="transmembrane region" description="Helical" evidence="8">
    <location>
        <begin position="66"/>
        <end position="89"/>
    </location>
</feature>
<evidence type="ECO:0000256" key="3">
    <source>
        <dbReference type="ARBA" id="ARBA00022448"/>
    </source>
</evidence>
<feature type="transmembrane region" description="Helical" evidence="8">
    <location>
        <begin position="139"/>
        <end position="162"/>
    </location>
</feature>
<reference evidence="9 10" key="1">
    <citation type="submission" date="2019-08" db="EMBL/GenBank/DDBJ databases">
        <title>Archaea genome.</title>
        <authorList>
            <person name="Kajale S."/>
            <person name="Shouche Y."/>
            <person name="Deshpande N."/>
            <person name="Sharma A."/>
        </authorList>
    </citation>
    <scope>NUCLEOTIDE SEQUENCE [LARGE SCALE GENOMIC DNA]</scope>
    <source>
        <strain evidence="9 10">ESP3B_9</strain>
    </source>
</reference>
<evidence type="ECO:0000256" key="5">
    <source>
        <dbReference type="ARBA" id="ARBA00022692"/>
    </source>
</evidence>
<comment type="caution">
    <text evidence="9">The sequence shown here is derived from an EMBL/GenBank/DDBJ whole genome shotgun (WGS) entry which is preliminary data.</text>
</comment>
<evidence type="ECO:0000313" key="10">
    <source>
        <dbReference type="Proteomes" id="UP000324104"/>
    </source>
</evidence>
<keyword evidence="4" id="KW-1003">Cell membrane</keyword>
<dbReference type="AlphaFoldDB" id="A0A5D5ANN6"/>
<feature type="transmembrane region" description="Helical" evidence="8">
    <location>
        <begin position="174"/>
        <end position="200"/>
    </location>
</feature>
<organism evidence="9 10">
    <name type="scientific">Natrialba swarupiae</name>
    <dbReference type="NCBI Taxonomy" id="2448032"/>
    <lineage>
        <taxon>Archaea</taxon>
        <taxon>Methanobacteriati</taxon>
        <taxon>Methanobacteriota</taxon>
        <taxon>Stenosarchaea group</taxon>
        <taxon>Halobacteria</taxon>
        <taxon>Halobacteriales</taxon>
        <taxon>Natrialbaceae</taxon>
        <taxon>Natrialba</taxon>
    </lineage>
</organism>
<sequence>MEYEDFVTGVRDITPAIPPNIPFGMLFGATAVEVGIAPLEAVGMSLFMFAGAGQLAAVDLLRTDTALPIVLITVMVINVRYMIYSASIAPLVRDLSRRWRAVMGYALFDINFAILTSKFQIDGETKESSSRVSNIHRGWYYLGLTVPAVGSFVIATYIGALAGGAIGDGLNLEFAIPLIFIALLAPSIENFGTLMTVIAATVVSVTTVGLPFNTGLLVAIICGVLAGVSVDNYDRIRTRVSP</sequence>
<dbReference type="Pfam" id="PF03591">
    <property type="entry name" value="AzlC"/>
    <property type="match status" value="1"/>
</dbReference>
<proteinExistence type="inferred from homology"/>
<gene>
    <name evidence="9" type="ORF">FYC77_07600</name>
</gene>
<keyword evidence="3" id="KW-0813">Transport</keyword>
<evidence type="ECO:0000256" key="8">
    <source>
        <dbReference type="SAM" id="Phobius"/>
    </source>
</evidence>
<evidence type="ECO:0000313" key="9">
    <source>
        <dbReference type="EMBL" id="TYT62623.1"/>
    </source>
</evidence>